<proteinExistence type="inferred from homology"/>
<gene>
    <name evidence="3" type="ORF">SGN30_19795</name>
</gene>
<dbReference type="Pfam" id="PF04909">
    <property type="entry name" value="Amidohydro_2"/>
    <property type="match status" value="1"/>
</dbReference>
<reference evidence="3" key="1">
    <citation type="submission" date="2023-11" db="EMBL/GenBank/DDBJ databases">
        <title>Identification and selenium tolerance of Delftia acidovorans R3-25.</title>
        <authorList>
            <person name="Zhang S."/>
            <person name="Liu Y."/>
            <person name="Guo Y."/>
        </authorList>
    </citation>
    <scope>NUCLEOTIDE SEQUENCE</scope>
    <source>
        <strain evidence="3">R3-25</strain>
    </source>
</reference>
<organism evidence="3 4">
    <name type="scientific">Delftia acidovorans</name>
    <name type="common">Pseudomonas acidovorans</name>
    <name type="synonym">Comamonas acidovorans</name>
    <dbReference type="NCBI Taxonomy" id="80866"/>
    <lineage>
        <taxon>Bacteria</taxon>
        <taxon>Pseudomonadati</taxon>
        <taxon>Pseudomonadota</taxon>
        <taxon>Betaproteobacteria</taxon>
        <taxon>Burkholderiales</taxon>
        <taxon>Comamonadaceae</taxon>
        <taxon>Delftia</taxon>
    </lineage>
</organism>
<comment type="caution">
    <text evidence="3">The sequence shown here is derived from an EMBL/GenBank/DDBJ whole genome shotgun (WGS) entry which is preliminary data.</text>
</comment>
<evidence type="ECO:0000259" key="2">
    <source>
        <dbReference type="Pfam" id="PF04909"/>
    </source>
</evidence>
<accession>A0AAJ2R4H9</accession>
<dbReference type="EMBL" id="JAWWMZ010000008">
    <property type="protein sequence ID" value="MDX4955663.1"/>
    <property type="molecule type" value="Genomic_DNA"/>
</dbReference>
<evidence type="ECO:0000313" key="4">
    <source>
        <dbReference type="Proteomes" id="UP001287445"/>
    </source>
</evidence>
<dbReference type="PANTHER" id="PTHR43569:SF2">
    <property type="entry name" value="AMIDOHYDROLASE-RELATED DOMAIN-CONTAINING PROTEIN"/>
    <property type="match status" value="1"/>
</dbReference>
<dbReference type="AlphaFoldDB" id="A0AAJ2R4H9"/>
<evidence type="ECO:0000313" key="3">
    <source>
        <dbReference type="EMBL" id="MDX4955663.1"/>
    </source>
</evidence>
<protein>
    <submittedName>
        <fullName evidence="3">Amidohydrolase family protein</fullName>
    </submittedName>
</protein>
<dbReference type="GO" id="GO:0016787">
    <property type="term" value="F:hydrolase activity"/>
    <property type="evidence" value="ECO:0007669"/>
    <property type="project" value="InterPro"/>
</dbReference>
<feature type="domain" description="Amidohydrolase-related" evidence="2">
    <location>
        <begin position="10"/>
        <end position="299"/>
    </location>
</feature>
<name>A0AAJ2R4H9_DELAC</name>
<dbReference type="SUPFAM" id="SSF51556">
    <property type="entry name" value="Metallo-dependent hydrolases"/>
    <property type="match status" value="1"/>
</dbReference>
<dbReference type="InterPro" id="IPR032466">
    <property type="entry name" value="Metal_Hydrolase"/>
</dbReference>
<comment type="similarity">
    <text evidence="1">Belongs to the metallo-dependent hydrolases superfamily.</text>
</comment>
<dbReference type="InterPro" id="IPR052350">
    <property type="entry name" value="Metallo-dep_Lactonases"/>
</dbReference>
<dbReference type="Proteomes" id="UP001287445">
    <property type="component" value="Unassembled WGS sequence"/>
</dbReference>
<dbReference type="RefSeq" id="WP_319075030.1">
    <property type="nucleotide sequence ID" value="NZ_JAWWMZ010000008.1"/>
</dbReference>
<dbReference type="PANTHER" id="PTHR43569">
    <property type="entry name" value="AMIDOHYDROLASE"/>
    <property type="match status" value="1"/>
</dbReference>
<sequence>MDEAPSLQRIDAHLHFWHYSARDYPWIGEGMQALAVDCTLEQVLPQLEACGLTGAIAVQARGSVDETRYLLDLARRHGGICGVVGWEDLVCDGIGERLQSWRAEPALCGWRHQVQDEPDASAFLRSAAFARGLSVLQRQGWAYDVLVFDHQMDAAVALCARHDAHWMVLDHLGKPPLAGLARDQHKGQAQAAFGRWQASLQRFAPLSHVACKLSGLVTEADWRSGLREPDRACLLQCLDTALQVFGPQRLMFGSDWPVCLLAAPYATVFELVDGWASSRLSASEREALWGGTAARCYGLQPQGMT</sequence>
<dbReference type="Gene3D" id="3.20.20.140">
    <property type="entry name" value="Metal-dependent hydrolases"/>
    <property type="match status" value="1"/>
</dbReference>
<evidence type="ECO:0000256" key="1">
    <source>
        <dbReference type="ARBA" id="ARBA00038310"/>
    </source>
</evidence>
<dbReference type="InterPro" id="IPR006680">
    <property type="entry name" value="Amidohydro-rel"/>
</dbReference>